<organism evidence="4 5">
    <name type="scientific">Novipirellula caenicola</name>
    <dbReference type="NCBI Taxonomy" id="1536901"/>
    <lineage>
        <taxon>Bacteria</taxon>
        <taxon>Pseudomonadati</taxon>
        <taxon>Planctomycetota</taxon>
        <taxon>Planctomycetia</taxon>
        <taxon>Pirellulales</taxon>
        <taxon>Pirellulaceae</taxon>
        <taxon>Novipirellula</taxon>
    </lineage>
</organism>
<proteinExistence type="predicted"/>
<keyword evidence="5" id="KW-1185">Reference proteome</keyword>
<keyword evidence="3" id="KW-0472">Membrane</keyword>
<dbReference type="InterPro" id="IPR019734">
    <property type="entry name" value="TPR_rpt"/>
</dbReference>
<evidence type="ECO:0000313" key="5">
    <source>
        <dbReference type="Proteomes" id="UP001416858"/>
    </source>
</evidence>
<feature type="transmembrane region" description="Helical" evidence="3">
    <location>
        <begin position="28"/>
        <end position="45"/>
    </location>
</feature>
<gene>
    <name evidence="4" type="ORF">Rcae01_02056</name>
</gene>
<evidence type="ECO:0000313" key="4">
    <source>
        <dbReference type="EMBL" id="GAA5506603.1"/>
    </source>
</evidence>
<keyword evidence="1" id="KW-0802">TPR repeat</keyword>
<dbReference type="InterPro" id="IPR011990">
    <property type="entry name" value="TPR-like_helical_dom_sf"/>
</dbReference>
<dbReference type="EMBL" id="BAABRO010000003">
    <property type="protein sequence ID" value="GAA5506603.1"/>
    <property type="molecule type" value="Genomic_DNA"/>
</dbReference>
<dbReference type="Proteomes" id="UP001416858">
    <property type="component" value="Unassembled WGS sequence"/>
</dbReference>
<evidence type="ECO:0008006" key="6">
    <source>
        <dbReference type="Google" id="ProtNLM"/>
    </source>
</evidence>
<dbReference type="SUPFAM" id="SSF48452">
    <property type="entry name" value="TPR-like"/>
    <property type="match status" value="2"/>
</dbReference>
<comment type="caution">
    <text evidence="4">The sequence shown here is derived from an EMBL/GenBank/DDBJ whole genome shotgun (WGS) entry which is preliminary data.</text>
</comment>
<accession>A0ABP9VSX9</accession>
<evidence type="ECO:0000256" key="1">
    <source>
        <dbReference type="PROSITE-ProRule" id="PRU00339"/>
    </source>
</evidence>
<reference evidence="4 5" key="1">
    <citation type="submission" date="2024-02" db="EMBL/GenBank/DDBJ databases">
        <title>Rhodopirellula caenicola NBRC 110016.</title>
        <authorList>
            <person name="Ichikawa N."/>
            <person name="Katano-Makiyama Y."/>
            <person name="Hidaka K."/>
        </authorList>
    </citation>
    <scope>NUCLEOTIDE SEQUENCE [LARGE SCALE GENOMIC DNA]</scope>
    <source>
        <strain evidence="4 5">NBRC 110016</strain>
    </source>
</reference>
<evidence type="ECO:0000256" key="3">
    <source>
        <dbReference type="SAM" id="Phobius"/>
    </source>
</evidence>
<dbReference type="RefSeq" id="WP_345683528.1">
    <property type="nucleotide sequence ID" value="NZ_BAABRO010000003.1"/>
</dbReference>
<name>A0ABP9VSX9_9BACT</name>
<evidence type="ECO:0000256" key="2">
    <source>
        <dbReference type="SAM" id="MobiDB-lite"/>
    </source>
</evidence>
<dbReference type="Gene3D" id="1.25.40.10">
    <property type="entry name" value="Tetratricopeptide repeat domain"/>
    <property type="match status" value="2"/>
</dbReference>
<feature type="repeat" description="TPR" evidence="1">
    <location>
        <begin position="305"/>
        <end position="338"/>
    </location>
</feature>
<feature type="region of interest" description="Disordered" evidence="2">
    <location>
        <begin position="1"/>
        <end position="21"/>
    </location>
</feature>
<protein>
    <recommendedName>
        <fullName evidence="6">Tetratricopeptide repeat protein</fullName>
    </recommendedName>
</protein>
<keyword evidence="3" id="KW-0812">Transmembrane</keyword>
<keyword evidence="3" id="KW-1133">Transmembrane helix</keyword>
<dbReference type="PROSITE" id="PS50005">
    <property type="entry name" value="TPR"/>
    <property type="match status" value="1"/>
</dbReference>
<sequence>MARNARQPRTAAHTAEGDTKPKHNRGKIAALLIIFAGVILAVILVRRYQLFQLHTVVQSARAVQDWDQVAAATNVWLDRDPDSPMARMYAAEAAQHRGSFEQAINHLLSQIPATDPAAAHAKVQQAQLYLGPLNRPMIGETKLKEATQINPRSTEAQRELLRHYGITAQRAKALAQARLAIENESDSPATYVYLISLDSIVYSTGKETNARWLESGENKEMFEVAMLVNEARTIGLGESADALVDTNQRQTELAQLENQLLLTLERYPENLELLAILLSTYSDRGDAQKVAKLLSQVPASAANDARFFRYKGWLHRMRDEFAEAERAFRQAITKDPYDWKSQTQLAETLRLQNRTSEAESTLKIASMGTQLRKSILGLSTIETLPMNVLEQLYQYAVTMNDQSVADQLAIRIDQISNAATTATP</sequence>